<sequence>MSDKRRPAAGGRNSGSGAGLTADLEVRRGEFRLRAALTVAPGETLGVVGPNGAGKTTLLAAVAGTLDERAGTTLTGSIAVGARELTALPAWRRRVGYVEQKPRLFPHLDAADNISFGLRAHGMRRRPARALAAEWLERVGLPGRDRARASELSGGQQQRVALARALAHTPEVVLLDEAFAALDMDSAAGLRELVRDELARLQVPALMVTHDGDDLDALADRVLALDRGQVVDRAPVAPDPGPAESGREVRGTVTADGGVVVAPHHRNTLPPGTEVILRVVR</sequence>
<proteinExistence type="predicted"/>
<dbReference type="Proteomes" id="UP001219037">
    <property type="component" value="Chromosome"/>
</dbReference>
<dbReference type="EMBL" id="CP121252">
    <property type="protein sequence ID" value="WFP16666.1"/>
    <property type="molecule type" value="Genomic_DNA"/>
</dbReference>
<evidence type="ECO:0000313" key="7">
    <source>
        <dbReference type="Proteomes" id="UP001219037"/>
    </source>
</evidence>
<dbReference type="SMART" id="SM00382">
    <property type="entry name" value="AAA"/>
    <property type="match status" value="1"/>
</dbReference>
<evidence type="ECO:0000256" key="1">
    <source>
        <dbReference type="ARBA" id="ARBA00022448"/>
    </source>
</evidence>
<gene>
    <name evidence="6" type="ORF">P8192_00635</name>
</gene>
<feature type="region of interest" description="Disordered" evidence="4">
    <location>
        <begin position="1"/>
        <end position="21"/>
    </location>
</feature>
<evidence type="ECO:0000313" key="6">
    <source>
        <dbReference type="EMBL" id="WFP16666.1"/>
    </source>
</evidence>
<dbReference type="PROSITE" id="PS50893">
    <property type="entry name" value="ABC_TRANSPORTER_2"/>
    <property type="match status" value="1"/>
</dbReference>
<reference evidence="6 7" key="1">
    <citation type="submission" date="2023-04" db="EMBL/GenBank/DDBJ databases">
        <title>Funneling lignin-derived compounds into biodiesel using alkali-halophilic Citricoccus sp. P2.</title>
        <authorList>
            <person name="Luo C.-B."/>
        </authorList>
    </citation>
    <scope>NUCLEOTIDE SEQUENCE [LARGE SCALE GENOMIC DNA]</scope>
    <source>
        <strain evidence="6 7">P2</strain>
    </source>
</reference>
<evidence type="ECO:0000259" key="5">
    <source>
        <dbReference type="PROSITE" id="PS50893"/>
    </source>
</evidence>
<dbReference type="InterPro" id="IPR017871">
    <property type="entry name" value="ABC_transporter-like_CS"/>
</dbReference>
<feature type="domain" description="ABC transporter" evidence="5">
    <location>
        <begin position="15"/>
        <end position="252"/>
    </location>
</feature>
<dbReference type="PANTHER" id="PTHR42781:SF4">
    <property type="entry name" value="SPERMIDINE_PUTRESCINE IMPORT ATP-BINDING PROTEIN POTA"/>
    <property type="match status" value="1"/>
</dbReference>
<keyword evidence="7" id="KW-1185">Reference proteome</keyword>
<dbReference type="PANTHER" id="PTHR42781">
    <property type="entry name" value="SPERMIDINE/PUTRESCINE IMPORT ATP-BINDING PROTEIN POTA"/>
    <property type="match status" value="1"/>
</dbReference>
<keyword evidence="2" id="KW-0547">Nucleotide-binding</keyword>
<dbReference type="InterPro" id="IPR027417">
    <property type="entry name" value="P-loop_NTPase"/>
</dbReference>
<keyword evidence="1" id="KW-0813">Transport</keyword>
<dbReference type="InterPro" id="IPR050093">
    <property type="entry name" value="ABC_SmlMolc_Importer"/>
</dbReference>
<name>A0ABY8H6M1_9MICC</name>
<dbReference type="SUPFAM" id="SSF52540">
    <property type="entry name" value="P-loop containing nucleoside triphosphate hydrolases"/>
    <property type="match status" value="1"/>
</dbReference>
<evidence type="ECO:0000256" key="4">
    <source>
        <dbReference type="SAM" id="MobiDB-lite"/>
    </source>
</evidence>
<organism evidence="6 7">
    <name type="scientific">Citricoccus muralis</name>
    <dbReference type="NCBI Taxonomy" id="169134"/>
    <lineage>
        <taxon>Bacteria</taxon>
        <taxon>Bacillati</taxon>
        <taxon>Actinomycetota</taxon>
        <taxon>Actinomycetes</taxon>
        <taxon>Micrococcales</taxon>
        <taxon>Micrococcaceae</taxon>
        <taxon>Citricoccus</taxon>
    </lineage>
</organism>
<evidence type="ECO:0000256" key="3">
    <source>
        <dbReference type="ARBA" id="ARBA00022840"/>
    </source>
</evidence>
<dbReference type="GO" id="GO:0005524">
    <property type="term" value="F:ATP binding"/>
    <property type="evidence" value="ECO:0007669"/>
    <property type="project" value="UniProtKB-KW"/>
</dbReference>
<evidence type="ECO:0000256" key="2">
    <source>
        <dbReference type="ARBA" id="ARBA00022741"/>
    </source>
</evidence>
<dbReference type="PROSITE" id="PS00211">
    <property type="entry name" value="ABC_TRANSPORTER_1"/>
    <property type="match status" value="1"/>
</dbReference>
<accession>A0ABY8H6M1</accession>
<dbReference type="Pfam" id="PF00005">
    <property type="entry name" value="ABC_tran"/>
    <property type="match status" value="1"/>
</dbReference>
<dbReference type="InterPro" id="IPR003439">
    <property type="entry name" value="ABC_transporter-like_ATP-bd"/>
</dbReference>
<protein>
    <submittedName>
        <fullName evidence="6">ATP-binding cassette domain-containing protein</fullName>
    </submittedName>
</protein>
<keyword evidence="3 6" id="KW-0067">ATP-binding</keyword>
<dbReference type="InterPro" id="IPR003593">
    <property type="entry name" value="AAA+_ATPase"/>
</dbReference>
<dbReference type="RefSeq" id="WP_278157764.1">
    <property type="nucleotide sequence ID" value="NZ_CP121252.1"/>
</dbReference>
<dbReference type="Gene3D" id="3.40.50.300">
    <property type="entry name" value="P-loop containing nucleotide triphosphate hydrolases"/>
    <property type="match status" value="1"/>
</dbReference>